<dbReference type="HOGENOM" id="CLU_150597_0_0_0"/>
<dbReference type="RefSeq" id="WP_025229200.1">
    <property type="nucleotide sequence ID" value="NZ_CP007139.1"/>
</dbReference>
<keyword evidence="2" id="KW-1185">Reference proteome</keyword>
<sequence length="118" mass="13028">MLPYLLYKTSGLNQLQFQQSQNTARAAVDDAVTPLEHRVEHLELACAGLWELLKNKLGCTEEELVAAIQSVDARDGVMDGRAGPENGVCPTCNRRLLTRRSPNCTWCGSRLQQNPFAG</sequence>
<evidence type="ECO:0000313" key="2">
    <source>
        <dbReference type="Proteomes" id="UP000027982"/>
    </source>
</evidence>
<reference evidence="1 2" key="1">
    <citation type="journal article" date="2014" name="PLoS ONE">
        <title>The first complete genome sequence of the class fimbriimonadia in the phylum armatimonadetes.</title>
        <authorList>
            <person name="Hu Z.Y."/>
            <person name="Wang Y.Z."/>
            <person name="Im W.T."/>
            <person name="Wang S.Y."/>
            <person name="Zhao G.P."/>
            <person name="Zheng H.J."/>
            <person name="Quan Z.X."/>
        </authorList>
    </citation>
    <scope>NUCLEOTIDE SEQUENCE [LARGE SCALE GENOMIC DNA]</scope>
    <source>
        <strain evidence="1">Gsoil 348</strain>
    </source>
</reference>
<accession>A0A068NU22</accession>
<dbReference type="OrthoDB" id="6402077at2"/>
<organism evidence="1 2">
    <name type="scientific">Fimbriimonas ginsengisoli Gsoil 348</name>
    <dbReference type="NCBI Taxonomy" id="661478"/>
    <lineage>
        <taxon>Bacteria</taxon>
        <taxon>Bacillati</taxon>
        <taxon>Armatimonadota</taxon>
        <taxon>Fimbriimonadia</taxon>
        <taxon>Fimbriimonadales</taxon>
        <taxon>Fimbriimonadaceae</taxon>
        <taxon>Fimbriimonas</taxon>
    </lineage>
</organism>
<dbReference type="KEGG" id="fgi:OP10G_3499"/>
<dbReference type="EMBL" id="CP007139">
    <property type="protein sequence ID" value="AIE86867.1"/>
    <property type="molecule type" value="Genomic_DNA"/>
</dbReference>
<proteinExistence type="predicted"/>
<protein>
    <submittedName>
        <fullName evidence="1">Uncharacterized protein</fullName>
    </submittedName>
</protein>
<gene>
    <name evidence="1" type="ORF">OP10G_3499</name>
</gene>
<dbReference type="STRING" id="661478.OP10G_3499"/>
<dbReference type="Proteomes" id="UP000027982">
    <property type="component" value="Chromosome"/>
</dbReference>
<evidence type="ECO:0000313" key="1">
    <source>
        <dbReference type="EMBL" id="AIE86867.1"/>
    </source>
</evidence>
<dbReference type="AlphaFoldDB" id="A0A068NU22"/>
<name>A0A068NU22_FIMGI</name>